<evidence type="ECO:0000256" key="8">
    <source>
        <dbReference type="ARBA" id="ARBA00023170"/>
    </source>
</evidence>
<protein>
    <submittedName>
        <fullName evidence="18 19">Secretin receptor-like</fullName>
    </submittedName>
</protein>
<dbReference type="KEGG" id="aplc:110973392"/>
<dbReference type="Pfam" id="PF00002">
    <property type="entry name" value="7tm_2"/>
    <property type="match status" value="1"/>
</dbReference>
<dbReference type="Proteomes" id="UP000694845">
    <property type="component" value="Unplaced"/>
</dbReference>
<dbReference type="RefSeq" id="XP_022079894.1">
    <property type="nucleotide sequence ID" value="XM_022224202.1"/>
</dbReference>
<feature type="compositionally biased region" description="Polar residues" evidence="12">
    <location>
        <begin position="433"/>
        <end position="443"/>
    </location>
</feature>
<evidence type="ECO:0000313" key="21">
    <source>
        <dbReference type="RefSeq" id="XP_022079894.1"/>
    </source>
</evidence>
<comment type="similarity">
    <text evidence="2">Belongs to the G-protein coupled receptor 2 family.</text>
</comment>
<feature type="transmembrane region" description="Helical" evidence="13">
    <location>
        <begin position="265"/>
        <end position="283"/>
    </location>
</feature>
<dbReference type="RefSeq" id="XP_022079897.1">
    <property type="nucleotide sequence ID" value="XM_022224205.1"/>
</dbReference>
<reference evidence="18 19" key="1">
    <citation type="submission" date="2025-04" db="UniProtKB">
        <authorList>
            <consortium name="RefSeq"/>
        </authorList>
    </citation>
    <scope>IDENTIFICATION</scope>
</reference>
<evidence type="ECO:0000256" key="6">
    <source>
        <dbReference type="ARBA" id="ARBA00023040"/>
    </source>
</evidence>
<dbReference type="PROSITE" id="PS50227">
    <property type="entry name" value="G_PROTEIN_RECEP_F2_3"/>
    <property type="match status" value="1"/>
</dbReference>
<keyword evidence="4 13" id="KW-0812">Transmembrane</keyword>
<keyword evidence="17" id="KW-1185">Reference proteome</keyword>
<feature type="transmembrane region" description="Helical" evidence="13">
    <location>
        <begin position="132"/>
        <end position="155"/>
    </location>
</feature>
<dbReference type="PROSITE" id="PS50261">
    <property type="entry name" value="G_PROTEIN_RECEP_F2_4"/>
    <property type="match status" value="1"/>
</dbReference>
<dbReference type="InterPro" id="IPR000832">
    <property type="entry name" value="GPCR_2_secretin-like"/>
</dbReference>
<evidence type="ECO:0000256" key="14">
    <source>
        <dbReference type="SAM" id="SignalP"/>
    </source>
</evidence>
<evidence type="ECO:0000256" key="2">
    <source>
        <dbReference type="ARBA" id="ARBA00005314"/>
    </source>
</evidence>
<comment type="subcellular location">
    <subcellularLocation>
        <location evidence="1">Cell membrane</location>
        <topology evidence="1">Multi-pass membrane protein</topology>
    </subcellularLocation>
</comment>
<evidence type="ECO:0000256" key="1">
    <source>
        <dbReference type="ARBA" id="ARBA00004651"/>
    </source>
</evidence>
<feature type="region of interest" description="Disordered" evidence="12">
    <location>
        <begin position="424"/>
        <end position="461"/>
    </location>
</feature>
<evidence type="ECO:0000256" key="10">
    <source>
        <dbReference type="ARBA" id="ARBA00023224"/>
    </source>
</evidence>
<feature type="domain" description="G-protein coupled receptors family 2 profile 1" evidence="15">
    <location>
        <begin position="42"/>
        <end position="118"/>
    </location>
</feature>
<evidence type="ECO:0000256" key="4">
    <source>
        <dbReference type="ARBA" id="ARBA00022692"/>
    </source>
</evidence>
<feature type="signal peptide" evidence="14">
    <location>
        <begin position="1"/>
        <end position="25"/>
    </location>
</feature>
<dbReference type="RefSeq" id="XP_022079893.1">
    <property type="nucleotide sequence ID" value="XM_022224201.1"/>
</dbReference>
<evidence type="ECO:0000259" key="16">
    <source>
        <dbReference type="PROSITE" id="PS50261"/>
    </source>
</evidence>
<keyword evidence="10" id="KW-0807">Transducer</keyword>
<feature type="transmembrane region" description="Helical" evidence="13">
    <location>
        <begin position="351"/>
        <end position="370"/>
    </location>
</feature>
<evidence type="ECO:0000313" key="17">
    <source>
        <dbReference type="Proteomes" id="UP000694845"/>
    </source>
</evidence>
<dbReference type="PRINTS" id="PR00249">
    <property type="entry name" value="GPCRSECRETIN"/>
</dbReference>
<dbReference type="PROSITE" id="PS00650">
    <property type="entry name" value="G_PROTEIN_RECEP_F2_2"/>
    <property type="match status" value="1"/>
</dbReference>
<evidence type="ECO:0000256" key="12">
    <source>
        <dbReference type="SAM" id="MobiDB-lite"/>
    </source>
</evidence>
<evidence type="ECO:0000313" key="23">
    <source>
        <dbReference type="RefSeq" id="XP_022079897.1"/>
    </source>
</evidence>
<dbReference type="SUPFAM" id="SSF111418">
    <property type="entry name" value="Hormone receptor domain"/>
    <property type="match status" value="1"/>
</dbReference>
<dbReference type="GO" id="GO:0017046">
    <property type="term" value="F:peptide hormone binding"/>
    <property type="evidence" value="ECO:0007669"/>
    <property type="project" value="TreeGrafter"/>
</dbReference>
<name>A0A8B7XI43_ACAPL</name>
<evidence type="ECO:0000256" key="7">
    <source>
        <dbReference type="ARBA" id="ARBA00023136"/>
    </source>
</evidence>
<evidence type="ECO:0000313" key="18">
    <source>
        <dbReference type="RefSeq" id="XP_022079891.1"/>
    </source>
</evidence>
<keyword evidence="8" id="KW-0675">Receptor</keyword>
<dbReference type="GO" id="GO:0007166">
    <property type="term" value="P:cell surface receptor signaling pathway"/>
    <property type="evidence" value="ECO:0007669"/>
    <property type="project" value="InterPro"/>
</dbReference>
<keyword evidence="14" id="KW-0732">Signal</keyword>
<feature type="chain" id="PRO_5044665431" evidence="14">
    <location>
        <begin position="26"/>
        <end position="610"/>
    </location>
</feature>
<dbReference type="InterPro" id="IPR001879">
    <property type="entry name" value="GPCR_2_extracellular_dom"/>
</dbReference>
<feature type="domain" description="G-protein coupled receptors family 2 profile 2" evidence="16">
    <location>
        <begin position="130"/>
        <end position="402"/>
    </location>
</feature>
<evidence type="ECO:0000313" key="24">
    <source>
        <dbReference type="RefSeq" id="XP_022079898.1"/>
    </source>
</evidence>
<evidence type="ECO:0000259" key="15">
    <source>
        <dbReference type="PROSITE" id="PS50227"/>
    </source>
</evidence>
<dbReference type="InterPro" id="IPR036445">
    <property type="entry name" value="GPCR_2_extracell_dom_sf"/>
</dbReference>
<dbReference type="PROSITE" id="PS00649">
    <property type="entry name" value="G_PROTEIN_RECEP_F2_1"/>
    <property type="match status" value="1"/>
</dbReference>
<dbReference type="Pfam" id="PF02793">
    <property type="entry name" value="HRM"/>
    <property type="match status" value="1"/>
</dbReference>
<feature type="repeat" description="Filamin" evidence="11">
    <location>
        <begin position="552"/>
        <end position="593"/>
    </location>
</feature>
<feature type="transmembrane region" description="Helical" evidence="13">
    <location>
        <begin position="238"/>
        <end position="258"/>
    </location>
</feature>
<dbReference type="InterPro" id="IPR050332">
    <property type="entry name" value="GPCR_2"/>
</dbReference>
<dbReference type="InterPro" id="IPR017868">
    <property type="entry name" value="Filamin/ABP280_repeat-like"/>
</dbReference>
<keyword evidence="5 13" id="KW-1133">Transmembrane helix</keyword>
<dbReference type="PANTHER" id="PTHR45620:SF1">
    <property type="entry name" value="G-PROTEIN COUPLED RECEPTORS FAMILY 2 PROFILE 2 DOMAIN-CONTAINING PROTEIN"/>
    <property type="match status" value="1"/>
</dbReference>
<dbReference type="Gene3D" id="1.20.1070.10">
    <property type="entry name" value="Rhodopsin 7-helix transmembrane proteins"/>
    <property type="match status" value="1"/>
</dbReference>
<accession>A0A8B7XI43</accession>
<dbReference type="PANTHER" id="PTHR45620">
    <property type="entry name" value="PDF RECEPTOR-LIKE PROTEIN-RELATED"/>
    <property type="match status" value="1"/>
</dbReference>
<feature type="transmembrane region" description="Helical" evidence="13">
    <location>
        <begin position="167"/>
        <end position="193"/>
    </location>
</feature>
<dbReference type="GO" id="GO:0008528">
    <property type="term" value="F:G protein-coupled peptide receptor activity"/>
    <property type="evidence" value="ECO:0007669"/>
    <property type="project" value="TreeGrafter"/>
</dbReference>
<evidence type="ECO:0000256" key="5">
    <source>
        <dbReference type="ARBA" id="ARBA00022989"/>
    </source>
</evidence>
<feature type="transmembrane region" description="Helical" evidence="13">
    <location>
        <begin position="382"/>
        <end position="401"/>
    </location>
</feature>
<dbReference type="RefSeq" id="XP_022079891.1">
    <property type="nucleotide sequence ID" value="XM_022224199.1"/>
</dbReference>
<organism evidence="17 18">
    <name type="scientific">Acanthaster planci</name>
    <name type="common">Crown-of-thorns starfish</name>
    <dbReference type="NCBI Taxonomy" id="133434"/>
    <lineage>
        <taxon>Eukaryota</taxon>
        <taxon>Metazoa</taxon>
        <taxon>Echinodermata</taxon>
        <taxon>Eleutherozoa</taxon>
        <taxon>Asterozoa</taxon>
        <taxon>Asteroidea</taxon>
        <taxon>Valvatacea</taxon>
        <taxon>Valvatida</taxon>
        <taxon>Acanthasteridae</taxon>
        <taxon>Acanthaster</taxon>
    </lineage>
</organism>
<dbReference type="Gene3D" id="4.10.1240.10">
    <property type="entry name" value="GPCR, family 2, extracellular hormone receptor domain"/>
    <property type="match status" value="1"/>
</dbReference>
<dbReference type="RefSeq" id="XP_022079898.1">
    <property type="nucleotide sequence ID" value="XM_022224206.1"/>
</dbReference>
<dbReference type="GeneID" id="110973392"/>
<evidence type="ECO:0000313" key="19">
    <source>
        <dbReference type="RefSeq" id="XP_022079892.1"/>
    </source>
</evidence>
<evidence type="ECO:0000313" key="22">
    <source>
        <dbReference type="RefSeq" id="XP_022079895.1"/>
    </source>
</evidence>
<dbReference type="RefSeq" id="XP_022079892.1">
    <property type="nucleotide sequence ID" value="XM_022224200.1"/>
</dbReference>
<gene>
    <name evidence="18 19 20 21 22 23 24" type="primary">LOC110973392</name>
</gene>
<dbReference type="OrthoDB" id="6160250at2759"/>
<keyword evidence="3" id="KW-1003">Cell membrane</keyword>
<evidence type="ECO:0000256" key="3">
    <source>
        <dbReference type="ARBA" id="ARBA00022475"/>
    </source>
</evidence>
<feature type="compositionally biased region" description="Basic and acidic residues" evidence="12">
    <location>
        <begin position="505"/>
        <end position="518"/>
    </location>
</feature>
<feature type="transmembrane region" description="Helical" evidence="13">
    <location>
        <begin position="303"/>
        <end position="330"/>
    </location>
</feature>
<evidence type="ECO:0000256" key="13">
    <source>
        <dbReference type="SAM" id="Phobius"/>
    </source>
</evidence>
<keyword evidence="9" id="KW-0325">Glycoprotein</keyword>
<feature type="region of interest" description="Disordered" evidence="12">
    <location>
        <begin position="476"/>
        <end position="518"/>
    </location>
</feature>
<sequence length="610" mass="68837">MNLVRRSALPLTIVVVGFLAGKTMGKKYEEEQLDPSSKEMEICRNFTVPSPMPNDGSPRCNRSYDTVLCWLEAPVNTTVKRLCPYTTHFAEPEFAYRFCDENGVYDDWTNYSLCTISLQPDTKNKDLGVLHIVYSIGYSLSLVALTVAMAIFIYFKKLRCPRNTIHMHLFVSFILRAVFVFVRDIISGVILNIGDESFTHHSNLNHSVNPVSTPEDIPCSRVLTIAISFCQYALVSNYYWLLVEGVYLHALITLAVFSESSSLKLYIALGWGVPILFVVPWVIAEEYTNEGRCWLSNMTEGTVYWIIKAPVMWSVVINFILFLNILRVLATKLSATNAAEARRYSKLAKSTLVLIPLFGVYYIITIGMYATEEPIVVKLRMYIELGMSCQGFLVAVLYCFMNGEVRAEIRRKWRVRQLNRTLSTHRSLRNGHSRSSFSTPSRQDSLKEPLRDPTTADKNSIKSKLRALKRQAFGPYHNLNGHVGNGNMARPSQTAVSEIDNDSDFAERARTSSEVRPVRHAADIEPNEKTAMSAQPSYFNRPENTPTVVIDEAKDSDDGYDGDMYNPNDVGNHEIKVEIDHEVIESCPAEACIEGGCELGRAYPNIETEV</sequence>
<dbReference type="RefSeq" id="XP_022079895.1">
    <property type="nucleotide sequence ID" value="XM_022224203.1"/>
</dbReference>
<evidence type="ECO:0000313" key="20">
    <source>
        <dbReference type="RefSeq" id="XP_022079893.1"/>
    </source>
</evidence>
<dbReference type="SMART" id="SM00008">
    <property type="entry name" value="HormR"/>
    <property type="match status" value="1"/>
</dbReference>
<dbReference type="SUPFAM" id="SSF81321">
    <property type="entry name" value="Family A G protein-coupled receptor-like"/>
    <property type="match status" value="1"/>
</dbReference>
<dbReference type="GO" id="GO:0005886">
    <property type="term" value="C:plasma membrane"/>
    <property type="evidence" value="ECO:0007669"/>
    <property type="project" value="UniProtKB-SubCell"/>
</dbReference>
<keyword evidence="7 13" id="KW-0472">Membrane</keyword>
<dbReference type="GO" id="GO:0007188">
    <property type="term" value="P:adenylate cyclase-modulating G protein-coupled receptor signaling pathway"/>
    <property type="evidence" value="ECO:0007669"/>
    <property type="project" value="TreeGrafter"/>
</dbReference>
<keyword evidence="6" id="KW-0297">G-protein coupled receptor</keyword>
<dbReference type="InterPro" id="IPR017981">
    <property type="entry name" value="GPCR_2-like_7TM"/>
</dbReference>
<dbReference type="PROSITE" id="PS50194">
    <property type="entry name" value="FILAMIN_REPEAT"/>
    <property type="match status" value="1"/>
</dbReference>
<feature type="compositionally biased region" description="Basic and acidic residues" evidence="12">
    <location>
        <begin position="444"/>
        <end position="455"/>
    </location>
</feature>
<dbReference type="InterPro" id="IPR017983">
    <property type="entry name" value="GPCR_2_secretin-like_CS"/>
</dbReference>
<dbReference type="AlphaFoldDB" id="A0A8B7XI43"/>
<evidence type="ECO:0000256" key="9">
    <source>
        <dbReference type="ARBA" id="ARBA00023180"/>
    </source>
</evidence>
<dbReference type="OMA" id="LICWPEG"/>
<evidence type="ECO:0000256" key="11">
    <source>
        <dbReference type="PROSITE-ProRule" id="PRU00087"/>
    </source>
</evidence>
<proteinExistence type="inferred from homology"/>